<feature type="region of interest" description="Disordered" evidence="1">
    <location>
        <begin position="172"/>
        <end position="193"/>
    </location>
</feature>
<feature type="compositionally biased region" description="Basic and acidic residues" evidence="1">
    <location>
        <begin position="179"/>
        <end position="193"/>
    </location>
</feature>
<keyword evidence="3" id="KW-1185">Reference proteome</keyword>
<accession>A0ABQ3XSV5</accession>
<protein>
    <recommendedName>
        <fullName evidence="4">Secreted protein</fullName>
    </recommendedName>
</protein>
<sequence>MWAQLLTLAGVLLGGSISYVFTSRLERARNRREMVIRWDIRKYEAFVEYLAAVTRMARTCGQLVRARGWDTLAAEVEPEAGRKVLDEFESARTAAYERVVMLADESGIGAASALNVAVWKLEWFGRGVVDDCSVADWQEALSIYTAALDRFQRAARANLVVPGEISARQIERPLPAPRRAGDDIGAKQRLQEG</sequence>
<proteinExistence type="predicted"/>
<reference evidence="2 3" key="1">
    <citation type="submission" date="2021-01" db="EMBL/GenBank/DDBJ databases">
        <title>Whole genome shotgun sequence of Actinoplanes couchii NBRC 106145.</title>
        <authorList>
            <person name="Komaki H."/>
            <person name="Tamura T."/>
        </authorList>
    </citation>
    <scope>NUCLEOTIDE SEQUENCE [LARGE SCALE GENOMIC DNA]</scope>
    <source>
        <strain evidence="2 3">NBRC 106145</strain>
    </source>
</reference>
<evidence type="ECO:0000256" key="1">
    <source>
        <dbReference type="SAM" id="MobiDB-lite"/>
    </source>
</evidence>
<dbReference type="Proteomes" id="UP000612282">
    <property type="component" value="Unassembled WGS sequence"/>
</dbReference>
<gene>
    <name evidence="2" type="ORF">Aco03nite_099960</name>
</gene>
<comment type="caution">
    <text evidence="2">The sequence shown here is derived from an EMBL/GenBank/DDBJ whole genome shotgun (WGS) entry which is preliminary data.</text>
</comment>
<evidence type="ECO:0000313" key="3">
    <source>
        <dbReference type="Proteomes" id="UP000612282"/>
    </source>
</evidence>
<dbReference type="EMBL" id="BOMG01000130">
    <property type="protein sequence ID" value="GID61592.1"/>
    <property type="molecule type" value="Genomic_DNA"/>
</dbReference>
<evidence type="ECO:0000313" key="2">
    <source>
        <dbReference type="EMBL" id="GID61592.1"/>
    </source>
</evidence>
<organism evidence="2 3">
    <name type="scientific">Actinoplanes couchii</name>
    <dbReference type="NCBI Taxonomy" id="403638"/>
    <lineage>
        <taxon>Bacteria</taxon>
        <taxon>Bacillati</taxon>
        <taxon>Actinomycetota</taxon>
        <taxon>Actinomycetes</taxon>
        <taxon>Micromonosporales</taxon>
        <taxon>Micromonosporaceae</taxon>
        <taxon>Actinoplanes</taxon>
    </lineage>
</organism>
<name>A0ABQ3XSV5_9ACTN</name>
<dbReference type="RefSeq" id="WP_203809705.1">
    <property type="nucleotide sequence ID" value="NZ_BAAAQE010000021.1"/>
</dbReference>
<evidence type="ECO:0008006" key="4">
    <source>
        <dbReference type="Google" id="ProtNLM"/>
    </source>
</evidence>